<name>S0F7V7_9BACT</name>
<reference evidence="2 3" key="1">
    <citation type="submission" date="2008-12" db="EMBL/GenBank/DDBJ databases">
        <authorList>
            <person name="Fulton L."/>
            <person name="Clifton S."/>
            <person name="Fulton B."/>
            <person name="Xu J."/>
            <person name="Minx P."/>
            <person name="Pepin K.H."/>
            <person name="Johnson M."/>
            <person name="Bhonagiri V."/>
            <person name="Nash W.E."/>
            <person name="Mardis E.R."/>
            <person name="Wilson R.K."/>
        </authorList>
    </citation>
    <scope>NUCLEOTIDE SEQUENCE [LARGE SCALE GENOMIC DNA]</scope>
    <source>
        <strain evidence="2 3">DSM 18228</strain>
    </source>
</reference>
<dbReference type="InterPro" id="IPR021255">
    <property type="entry name" value="DUF2807"/>
</dbReference>
<dbReference type="STRING" id="547042.BACCOPRO_02008"/>
<organism evidence="2 3">
    <name type="scientific">Phocaeicola coprophilus DSM 18228 = JCM 13818</name>
    <dbReference type="NCBI Taxonomy" id="547042"/>
    <lineage>
        <taxon>Bacteria</taxon>
        <taxon>Pseudomonadati</taxon>
        <taxon>Bacteroidota</taxon>
        <taxon>Bacteroidia</taxon>
        <taxon>Bacteroidales</taxon>
        <taxon>Bacteroidaceae</taxon>
        <taxon>Phocaeicola</taxon>
    </lineage>
</organism>
<feature type="domain" description="Putative auto-transporter adhesin head GIN" evidence="1">
    <location>
        <begin position="65"/>
        <end position="272"/>
    </location>
</feature>
<dbReference type="HOGENOM" id="CLU_072746_0_1_10"/>
<accession>S0F7V7</accession>
<dbReference type="Proteomes" id="UP000014073">
    <property type="component" value="Unassembled WGS sequence"/>
</dbReference>
<protein>
    <recommendedName>
        <fullName evidence="1">Putative auto-transporter adhesin head GIN domain-containing protein</fullName>
    </recommendedName>
</protein>
<gene>
    <name evidence="2" type="ORF">BACCOPRO_02008</name>
</gene>
<evidence type="ECO:0000313" key="3">
    <source>
        <dbReference type="Proteomes" id="UP000014073"/>
    </source>
</evidence>
<comment type="caution">
    <text evidence="2">The sequence shown here is derived from an EMBL/GenBank/DDBJ whole genome shotgun (WGS) entry which is preliminary data.</text>
</comment>
<dbReference type="Gene3D" id="2.160.20.120">
    <property type="match status" value="1"/>
</dbReference>
<dbReference type="eggNOG" id="COG3595">
    <property type="taxonomic scope" value="Bacteria"/>
</dbReference>
<evidence type="ECO:0000259" key="1">
    <source>
        <dbReference type="Pfam" id="PF10988"/>
    </source>
</evidence>
<sequence>MASASFNQLQIIKQITIKQILTIMRKTLFLCLIAFLAFSTIAAENFKTIKGDGNIVTKEIPISEYTQLKIGGNIEKSVFNYSQKESHPSVQLTIDSNLLPYLKIQVENGCLIINTRNNERLLPTRLIINSQSVELNKAQIDGTYRFIFQTGLNAKSLELTAGGATDVRSKQAIEVEENCKIQVSGVGKLNVDDLHCSDLSAEVKDCGELFLKGEAKSGEYKVVDAGKINAYEFVMEELDCHIDDSGEAKAYVTERLKGEISAAGVLQYKGFPRSDVQCKEIGKAKRIK</sequence>
<dbReference type="EMBL" id="ACBW01000142">
    <property type="protein sequence ID" value="EEF76503.1"/>
    <property type="molecule type" value="Genomic_DNA"/>
</dbReference>
<proteinExistence type="predicted"/>
<dbReference type="AlphaFoldDB" id="S0F7V7"/>
<dbReference type="Pfam" id="PF10988">
    <property type="entry name" value="DUF2807"/>
    <property type="match status" value="1"/>
</dbReference>
<dbReference type="OrthoDB" id="1047461at2"/>
<keyword evidence="3" id="KW-1185">Reference proteome</keyword>
<evidence type="ECO:0000313" key="2">
    <source>
        <dbReference type="EMBL" id="EEF76503.1"/>
    </source>
</evidence>